<name>A0A835Z8V3_9STRA</name>
<organism evidence="4 5">
    <name type="scientific">Tribonema minus</name>
    <dbReference type="NCBI Taxonomy" id="303371"/>
    <lineage>
        <taxon>Eukaryota</taxon>
        <taxon>Sar</taxon>
        <taxon>Stramenopiles</taxon>
        <taxon>Ochrophyta</taxon>
        <taxon>PX clade</taxon>
        <taxon>Xanthophyceae</taxon>
        <taxon>Tribonematales</taxon>
        <taxon>Tribonemataceae</taxon>
        <taxon>Tribonema</taxon>
    </lineage>
</organism>
<gene>
    <name evidence="4" type="ORF">JKP88DRAFT_28872</name>
</gene>
<keyword evidence="2" id="KW-0472">Membrane</keyword>
<evidence type="ECO:0000256" key="3">
    <source>
        <dbReference type="SAM" id="SignalP"/>
    </source>
</evidence>
<proteinExistence type="predicted"/>
<accession>A0A835Z8V3</accession>
<feature type="region of interest" description="Disordered" evidence="1">
    <location>
        <begin position="30"/>
        <end position="58"/>
    </location>
</feature>
<protein>
    <submittedName>
        <fullName evidence="4">Uncharacterized protein</fullName>
    </submittedName>
</protein>
<evidence type="ECO:0000313" key="5">
    <source>
        <dbReference type="Proteomes" id="UP000664859"/>
    </source>
</evidence>
<evidence type="ECO:0000256" key="1">
    <source>
        <dbReference type="SAM" id="MobiDB-lite"/>
    </source>
</evidence>
<feature type="transmembrane region" description="Helical" evidence="2">
    <location>
        <begin position="121"/>
        <end position="144"/>
    </location>
</feature>
<keyword evidence="2" id="KW-1133">Transmembrane helix</keyword>
<dbReference type="Proteomes" id="UP000664859">
    <property type="component" value="Unassembled WGS sequence"/>
</dbReference>
<keyword evidence="5" id="KW-1185">Reference proteome</keyword>
<feature type="chain" id="PRO_5032870964" evidence="3">
    <location>
        <begin position="19"/>
        <end position="151"/>
    </location>
</feature>
<dbReference type="AlphaFoldDB" id="A0A835Z8V3"/>
<keyword evidence="2" id="KW-0812">Transmembrane</keyword>
<comment type="caution">
    <text evidence="4">The sequence shown here is derived from an EMBL/GenBank/DDBJ whole genome shotgun (WGS) entry which is preliminary data.</text>
</comment>
<feature type="compositionally biased region" description="Polar residues" evidence="1">
    <location>
        <begin position="41"/>
        <end position="52"/>
    </location>
</feature>
<keyword evidence="3" id="KW-0732">Signal</keyword>
<feature type="signal peptide" evidence="3">
    <location>
        <begin position="1"/>
        <end position="18"/>
    </location>
</feature>
<dbReference type="EMBL" id="JAFCMP010000077">
    <property type="protein sequence ID" value="KAG5188099.1"/>
    <property type="molecule type" value="Genomic_DNA"/>
</dbReference>
<evidence type="ECO:0000313" key="4">
    <source>
        <dbReference type="EMBL" id="KAG5188099.1"/>
    </source>
</evidence>
<sequence length="151" mass="16007">MHSACLIVLVPIIGCVAGLVPPPPSALPRFGNHRVHGEPSVRSNQEQPSASQAVGEMAPGGVRPETVADVLLFEIRQQQSEIRQQQSKAAEDMAALAKGVRALEDRITTLNGNVMAMSGTLGLISALVVGLMMTVMGVLMLRLIGLSDLFR</sequence>
<evidence type="ECO:0000256" key="2">
    <source>
        <dbReference type="SAM" id="Phobius"/>
    </source>
</evidence>
<reference evidence="4" key="1">
    <citation type="submission" date="2021-02" db="EMBL/GenBank/DDBJ databases">
        <title>First Annotated Genome of the Yellow-green Alga Tribonema minus.</title>
        <authorList>
            <person name="Mahan K.M."/>
        </authorList>
    </citation>
    <scope>NUCLEOTIDE SEQUENCE</scope>
    <source>
        <strain evidence="4">UTEX B ZZ1240</strain>
    </source>
</reference>